<dbReference type="Proteomes" id="UP000287746">
    <property type="component" value="Unassembled WGS sequence"/>
</dbReference>
<evidence type="ECO:0000256" key="1">
    <source>
        <dbReference type="SAM" id="Phobius"/>
    </source>
</evidence>
<keyword evidence="1" id="KW-1133">Transmembrane helix</keyword>
<comment type="caution">
    <text evidence="2">The sequence shown here is derived from an EMBL/GenBank/DDBJ whole genome shotgun (WGS) entry which is preliminary data.</text>
</comment>
<feature type="transmembrane region" description="Helical" evidence="1">
    <location>
        <begin position="49"/>
        <end position="75"/>
    </location>
</feature>
<gene>
    <name evidence="2" type="ORF">DAH66_06835</name>
</gene>
<proteinExistence type="predicted"/>
<protein>
    <submittedName>
        <fullName evidence="2">Uncharacterized protein</fullName>
    </submittedName>
</protein>
<evidence type="ECO:0000313" key="3">
    <source>
        <dbReference type="Proteomes" id="UP000287746"/>
    </source>
</evidence>
<dbReference type="AlphaFoldDB" id="A0A430G6M5"/>
<accession>A0A430G6M5</accession>
<name>A0A430G6M5_9SPHN</name>
<dbReference type="EMBL" id="QQYZ01000004">
    <property type="protein sequence ID" value="RSY88152.1"/>
    <property type="molecule type" value="Genomic_DNA"/>
</dbReference>
<keyword evidence="1" id="KW-0472">Membrane</keyword>
<sequence length="86" mass="9547">MTNRKTVGERLAGYAKSERVEAKFFLFGMAPVVPLIISDELGWPRGSLWTVWAVLSVAWFIVIVGVGLVGALRAFRRSLRGKRNGN</sequence>
<organism evidence="2 3">
    <name type="scientific">Sphingomonas koreensis</name>
    <dbReference type="NCBI Taxonomy" id="93064"/>
    <lineage>
        <taxon>Bacteria</taxon>
        <taxon>Pseudomonadati</taxon>
        <taxon>Pseudomonadota</taxon>
        <taxon>Alphaproteobacteria</taxon>
        <taxon>Sphingomonadales</taxon>
        <taxon>Sphingomonadaceae</taxon>
        <taxon>Sphingomonas</taxon>
    </lineage>
</organism>
<reference evidence="2 3" key="1">
    <citation type="submission" date="2018-07" db="EMBL/GenBank/DDBJ databases">
        <title>Genomic and Epidemiologic Investigation of an Indolent Hospital Outbreak.</title>
        <authorList>
            <person name="Johnson R.C."/>
            <person name="Deming C."/>
            <person name="Conlan S."/>
            <person name="Zellmer C.J."/>
            <person name="Michelin A.V."/>
            <person name="Lee-Lin S."/>
            <person name="Thomas P.J."/>
            <person name="Park M."/>
            <person name="Weingarten R.A."/>
            <person name="Less J."/>
            <person name="Dekker J.P."/>
            <person name="Frank K.M."/>
            <person name="Musser K.A."/>
            <person name="Mcquiston J.R."/>
            <person name="Henderson D.K."/>
            <person name="Lau A.F."/>
            <person name="Palmore T.N."/>
            <person name="Segre J.A."/>
        </authorList>
    </citation>
    <scope>NUCLEOTIDE SEQUENCE [LARGE SCALE GENOMIC DNA]</scope>
    <source>
        <strain evidence="2 3">SK-CDC1_0717</strain>
    </source>
</reference>
<evidence type="ECO:0000313" key="2">
    <source>
        <dbReference type="EMBL" id="RSY88152.1"/>
    </source>
</evidence>
<keyword evidence="1" id="KW-0812">Transmembrane</keyword>
<feature type="transmembrane region" description="Helical" evidence="1">
    <location>
        <begin position="20"/>
        <end position="37"/>
    </location>
</feature>